<protein>
    <submittedName>
        <fullName evidence="1">Uncharacterized protein</fullName>
    </submittedName>
</protein>
<organism evidence="1 2">
    <name type="scientific">Neisseria lactamica ATCC 23970</name>
    <dbReference type="NCBI Taxonomy" id="546265"/>
    <lineage>
        <taxon>Bacteria</taxon>
        <taxon>Pseudomonadati</taxon>
        <taxon>Pseudomonadota</taxon>
        <taxon>Betaproteobacteria</taxon>
        <taxon>Neisseriales</taxon>
        <taxon>Neisseriaceae</taxon>
        <taxon>Neisseria</taxon>
    </lineage>
</organism>
<comment type="caution">
    <text evidence="1">The sequence shown here is derived from an EMBL/GenBank/DDBJ whole genome shotgun (WGS) entry which is preliminary data.</text>
</comment>
<accession>D0W6V1</accession>
<dbReference type="AlphaFoldDB" id="D0W6V1"/>
<evidence type="ECO:0000313" key="1">
    <source>
        <dbReference type="EMBL" id="EEZ76796.1"/>
    </source>
</evidence>
<sequence>MGDRQDRIPNLTNKRGYRGNMRIIAEVLLNLGYKQERRRTANNTSKTYFKKPLEERRKIPGGLGVPFEEYVKAYDNRVATSIPTHR</sequence>
<name>D0W6V1_NEILA</name>
<gene>
    <name evidence="1" type="ORF">NEILACOT_03242</name>
</gene>
<evidence type="ECO:0000313" key="2">
    <source>
        <dbReference type="Proteomes" id="UP000003843"/>
    </source>
</evidence>
<reference evidence="1 2" key="1">
    <citation type="submission" date="2009-10" db="EMBL/GenBank/DDBJ databases">
        <authorList>
            <person name="Weinstock G."/>
            <person name="Sodergren E."/>
            <person name="Clifton S."/>
            <person name="Fulton L."/>
            <person name="Fulton B."/>
            <person name="Courtney L."/>
            <person name="Fronick C."/>
            <person name="Harrison M."/>
            <person name="Strong C."/>
            <person name="Farmer C."/>
            <person name="Delahaunty K."/>
            <person name="Markovic C."/>
            <person name="Hall O."/>
            <person name="Minx P."/>
            <person name="Tomlinson C."/>
            <person name="Mitreva M."/>
            <person name="Nelson J."/>
            <person name="Hou S."/>
            <person name="Wollam A."/>
            <person name="Pepin K.H."/>
            <person name="Johnson M."/>
            <person name="Bhonagiri V."/>
            <person name="Nash W.E."/>
            <person name="Warren W."/>
            <person name="Chinwalla A."/>
            <person name="Mardis E.R."/>
            <person name="Wilson R.K."/>
        </authorList>
    </citation>
    <scope>NUCLEOTIDE SEQUENCE [LARGE SCALE GENOMIC DNA]</scope>
    <source>
        <strain evidence="1 2">ATCC 23970</strain>
    </source>
</reference>
<dbReference type="EMBL" id="ACEQ02000002">
    <property type="protein sequence ID" value="EEZ76796.1"/>
    <property type="molecule type" value="Genomic_DNA"/>
</dbReference>
<proteinExistence type="predicted"/>
<dbReference type="Proteomes" id="UP000003843">
    <property type="component" value="Unassembled WGS sequence"/>
</dbReference>